<evidence type="ECO:0000313" key="2">
    <source>
        <dbReference type="Proteomes" id="UP000215223"/>
    </source>
</evidence>
<dbReference type="RefSeq" id="WP_093937643.1">
    <property type="nucleotide sequence ID" value="NZ_NMQT01000118.1"/>
</dbReference>
<comment type="caution">
    <text evidence="1">The sequence shown here is derived from an EMBL/GenBank/DDBJ whole genome shotgun (WGS) entry which is preliminary data.</text>
</comment>
<evidence type="ECO:0000313" key="1">
    <source>
        <dbReference type="EMBL" id="OXM48828.1"/>
    </source>
</evidence>
<dbReference type="EMBL" id="NMQT01000118">
    <property type="protein sequence ID" value="OXM48828.1"/>
    <property type="molecule type" value="Genomic_DNA"/>
</dbReference>
<accession>A0A229RQ78</accession>
<keyword evidence="2" id="KW-1185">Reference proteome</keyword>
<gene>
    <name evidence="1" type="ORF">CFP71_31820</name>
</gene>
<proteinExistence type="predicted"/>
<name>A0A229RQ78_9PSEU</name>
<dbReference type="AlphaFoldDB" id="A0A229RQ78"/>
<sequence length="263" mass="29102">MTQVTVGVRPTKRCVADLGLSLPDLGHPLDEMDDSIVVTAQSIPALRNAGGAQRILSLNDRVWFKVKTRDRRAIVTRLQDDDLQDGLPGEVGAWWIGAAGHRQADSPQRDFYEAIRRECAKGKTVSTAHLLPAEWDWKRLSAEQAVAWRREMKRLVIRLIAMSLTSGKLAVAEFQNHRIKALVRVDDAHEAYLAIIAEGIPDPKIFALLLDCVPGVTRDDWQPEPSELAALEPAPGEIVWSTLFPSEVAGTILELDAGHRARS</sequence>
<dbReference type="OrthoDB" id="3830861at2"/>
<dbReference type="Proteomes" id="UP000215223">
    <property type="component" value="Unassembled WGS sequence"/>
</dbReference>
<protein>
    <submittedName>
        <fullName evidence="1">Uncharacterized protein</fullName>
    </submittedName>
</protein>
<reference evidence="1 2" key="1">
    <citation type="submission" date="2017-07" db="EMBL/GenBank/DDBJ databases">
        <title>Amycolatopsis thailandensis Genome sequencing and assembly.</title>
        <authorList>
            <person name="Kaur N."/>
            <person name="Mayilraj S."/>
        </authorList>
    </citation>
    <scope>NUCLEOTIDE SEQUENCE [LARGE SCALE GENOMIC DNA]</scope>
    <source>
        <strain evidence="1 2">JCM 16380</strain>
    </source>
</reference>
<organism evidence="1 2">
    <name type="scientific">Amycolatopsis thailandensis</name>
    <dbReference type="NCBI Taxonomy" id="589330"/>
    <lineage>
        <taxon>Bacteria</taxon>
        <taxon>Bacillati</taxon>
        <taxon>Actinomycetota</taxon>
        <taxon>Actinomycetes</taxon>
        <taxon>Pseudonocardiales</taxon>
        <taxon>Pseudonocardiaceae</taxon>
        <taxon>Amycolatopsis</taxon>
    </lineage>
</organism>